<dbReference type="CDD" id="cd13134">
    <property type="entry name" value="MATE_like_8"/>
    <property type="match status" value="1"/>
</dbReference>
<proteinExistence type="predicted"/>
<dbReference type="GO" id="GO:0015297">
    <property type="term" value="F:antiporter activity"/>
    <property type="evidence" value="ECO:0007669"/>
    <property type="project" value="InterPro"/>
</dbReference>
<keyword evidence="6 7" id="KW-0472">Membrane</keyword>
<feature type="transmembrane region" description="Helical" evidence="7">
    <location>
        <begin position="12"/>
        <end position="37"/>
    </location>
</feature>
<feature type="transmembrane region" description="Helical" evidence="7">
    <location>
        <begin position="323"/>
        <end position="344"/>
    </location>
</feature>
<evidence type="ECO:0000256" key="2">
    <source>
        <dbReference type="ARBA" id="ARBA00022448"/>
    </source>
</evidence>
<feature type="transmembrane region" description="Helical" evidence="7">
    <location>
        <begin position="161"/>
        <end position="183"/>
    </location>
</feature>
<evidence type="ECO:0000256" key="3">
    <source>
        <dbReference type="ARBA" id="ARBA00022475"/>
    </source>
</evidence>
<evidence type="ECO:0000313" key="11">
    <source>
        <dbReference type="Proteomes" id="UP000265930"/>
    </source>
</evidence>
<sequence>MKNASIKLEENLFKITWPIFVEMLLLMLLGSMDIFMLGKYSDDAVGAVGIVNQIINMLNLLFVIITSGTTIICSQYIGAKKKDEDIMGLVGTSLVINLCFGGIISLIILLFSKYILQWMNVAPEFMTYSSQYIKIVGGFMIVQAITTTFTSVIRAFGFTSICMYTTFVMNIFNIILNYILIFGKFGAPSLGVQGSATATTISKVFGTIFLGYYLFKRILPNFSSKYLRKIDKKEVKNILHMGVPSAGENISYSVAKLVTTVILTHISIAAVTTNSYINNICIFIFVFSVAIAQGSSILVGRLVGRGKTEDAYHLCFSSLKKAFVVSTILGILVAALGRNIFGIFTSNEEILALGAAVLFVNAFLEPGRTFNLVIINCLRACGDVRFPVFVGVCSMWTIGVGLAYVFSITFNLGMPGMWIALAMDEWVRGLIMYFRWRSKKWNGKAIVSKEEKIASV</sequence>
<dbReference type="PIRSF" id="PIRSF006603">
    <property type="entry name" value="DinF"/>
    <property type="match status" value="1"/>
</dbReference>
<protein>
    <submittedName>
        <fullName evidence="9">MATE family efflux transporter</fullName>
    </submittedName>
    <submittedName>
        <fullName evidence="8">Multidrug resistance protein NorM</fullName>
    </submittedName>
</protein>
<dbReference type="AlphaFoldDB" id="A0A1V4IQV4"/>
<dbReference type="NCBIfam" id="TIGR00797">
    <property type="entry name" value="matE"/>
    <property type="match status" value="1"/>
</dbReference>
<evidence type="ECO:0000313" key="8">
    <source>
        <dbReference type="EMBL" id="OPJ62184.1"/>
    </source>
</evidence>
<keyword evidence="4 7" id="KW-0812">Transmembrane</keyword>
<dbReference type="GO" id="GO:0042910">
    <property type="term" value="F:xenobiotic transmembrane transporter activity"/>
    <property type="evidence" value="ECO:0007669"/>
    <property type="project" value="InterPro"/>
</dbReference>
<accession>A0A1V4IQV4</accession>
<keyword evidence="3" id="KW-1003">Cell membrane</keyword>
<dbReference type="Proteomes" id="UP000191056">
    <property type="component" value="Unassembled WGS sequence"/>
</dbReference>
<reference evidence="9 11" key="2">
    <citation type="submission" date="2018-08" db="EMBL/GenBank/DDBJ databases">
        <title>Genome of Clostridium chromiireducens C1, DSM12136.</title>
        <authorList>
            <person name="Xing M."/>
            <person name="Wei Y."/>
            <person name="Ang E.L."/>
            <person name="Zhao H."/>
            <person name="Zhang Y."/>
        </authorList>
    </citation>
    <scope>NUCLEOTIDE SEQUENCE [LARGE SCALE GENOMIC DNA]</scope>
    <source>
        <strain evidence="9 11">C1</strain>
    </source>
</reference>
<dbReference type="EMBL" id="MZGT01000025">
    <property type="protein sequence ID" value="OPJ62184.1"/>
    <property type="molecule type" value="Genomic_DNA"/>
</dbReference>
<evidence type="ECO:0000256" key="6">
    <source>
        <dbReference type="ARBA" id="ARBA00023136"/>
    </source>
</evidence>
<evidence type="ECO:0000256" key="7">
    <source>
        <dbReference type="SAM" id="Phobius"/>
    </source>
</evidence>
<keyword evidence="10" id="KW-1185">Reference proteome</keyword>
<dbReference type="GO" id="GO:0005886">
    <property type="term" value="C:plasma membrane"/>
    <property type="evidence" value="ECO:0007669"/>
    <property type="project" value="UniProtKB-SubCell"/>
</dbReference>
<dbReference type="InterPro" id="IPR047135">
    <property type="entry name" value="YsiQ"/>
</dbReference>
<keyword evidence="2" id="KW-0813">Transport</keyword>
<evidence type="ECO:0000313" key="10">
    <source>
        <dbReference type="Proteomes" id="UP000191056"/>
    </source>
</evidence>
<feature type="transmembrane region" description="Helical" evidence="7">
    <location>
        <begin position="250"/>
        <end position="270"/>
    </location>
</feature>
<dbReference type="PANTHER" id="PTHR42925:SF1">
    <property type="entry name" value="VIRULENCE FACTOR MVIN"/>
    <property type="match status" value="1"/>
</dbReference>
<keyword evidence="5 7" id="KW-1133">Transmembrane helix</keyword>
<feature type="transmembrane region" description="Helical" evidence="7">
    <location>
        <begin position="131"/>
        <end position="149"/>
    </location>
</feature>
<feature type="transmembrane region" description="Helical" evidence="7">
    <location>
        <begin position="195"/>
        <end position="215"/>
    </location>
</feature>
<organism evidence="8 10">
    <name type="scientific">Clostridium chromiireducens</name>
    <dbReference type="NCBI Taxonomy" id="225345"/>
    <lineage>
        <taxon>Bacteria</taxon>
        <taxon>Bacillati</taxon>
        <taxon>Bacillota</taxon>
        <taxon>Clostridia</taxon>
        <taxon>Eubacteriales</taxon>
        <taxon>Clostridiaceae</taxon>
        <taxon>Clostridium</taxon>
    </lineage>
</organism>
<dbReference type="Proteomes" id="UP000265930">
    <property type="component" value="Unassembled WGS sequence"/>
</dbReference>
<dbReference type="STRING" id="225345.CLCHR_21270"/>
<evidence type="ECO:0000256" key="4">
    <source>
        <dbReference type="ARBA" id="ARBA00022692"/>
    </source>
</evidence>
<feature type="transmembrane region" description="Helical" evidence="7">
    <location>
        <begin position="276"/>
        <end position="303"/>
    </location>
</feature>
<dbReference type="InterPro" id="IPR002528">
    <property type="entry name" value="MATE_fam"/>
</dbReference>
<comment type="caution">
    <text evidence="8">The sequence shown here is derived from an EMBL/GenBank/DDBJ whole genome shotgun (WGS) entry which is preliminary data.</text>
</comment>
<dbReference type="InterPro" id="IPR048279">
    <property type="entry name" value="MdtK-like"/>
</dbReference>
<reference evidence="8 10" key="1">
    <citation type="submission" date="2017-03" db="EMBL/GenBank/DDBJ databases">
        <title>Genome sequence of Clostridium chromiireducens DSM 23318.</title>
        <authorList>
            <person name="Poehlein A."/>
            <person name="Daniel R."/>
        </authorList>
    </citation>
    <scope>NUCLEOTIDE SEQUENCE [LARGE SCALE GENOMIC DNA]</scope>
    <source>
        <strain evidence="8 10">DSM 23318</strain>
    </source>
</reference>
<comment type="subcellular location">
    <subcellularLocation>
        <location evidence="1">Cell membrane</location>
        <topology evidence="1">Multi-pass membrane protein</topology>
    </subcellularLocation>
</comment>
<dbReference type="Pfam" id="PF01554">
    <property type="entry name" value="MatE"/>
    <property type="match status" value="2"/>
</dbReference>
<gene>
    <name evidence="8" type="primary">norM_2</name>
    <name evidence="8" type="ORF">CLCHR_21270</name>
    <name evidence="9" type="ORF">D2A34_10630</name>
</gene>
<dbReference type="PANTHER" id="PTHR42925">
    <property type="entry name" value="MULTIDRUG AND TOXIN EFFLUX PROTEIN MATE FAMILY"/>
    <property type="match status" value="1"/>
</dbReference>
<evidence type="ECO:0000313" key="9">
    <source>
        <dbReference type="EMBL" id="RII35619.1"/>
    </source>
</evidence>
<feature type="transmembrane region" description="Helical" evidence="7">
    <location>
        <begin position="386"/>
        <end position="410"/>
    </location>
</feature>
<feature type="transmembrane region" description="Helical" evidence="7">
    <location>
        <begin position="57"/>
        <end position="77"/>
    </location>
</feature>
<name>A0A1V4IQV4_9CLOT</name>
<evidence type="ECO:0000256" key="5">
    <source>
        <dbReference type="ARBA" id="ARBA00022989"/>
    </source>
</evidence>
<dbReference type="EMBL" id="QXDJ01000002">
    <property type="protein sequence ID" value="RII35619.1"/>
    <property type="molecule type" value="Genomic_DNA"/>
</dbReference>
<dbReference type="OrthoDB" id="62420at2"/>
<feature type="transmembrane region" description="Helical" evidence="7">
    <location>
        <begin position="89"/>
        <end position="111"/>
    </location>
</feature>
<feature type="transmembrane region" description="Helical" evidence="7">
    <location>
        <begin position="350"/>
        <end position="374"/>
    </location>
</feature>
<dbReference type="RefSeq" id="WP_079439681.1">
    <property type="nucleotide sequence ID" value="NZ_MZGT01000025.1"/>
</dbReference>
<evidence type="ECO:0000256" key="1">
    <source>
        <dbReference type="ARBA" id="ARBA00004651"/>
    </source>
</evidence>